<sequence>MAIAEVYSAETTINNFFLKASATRGECEARAAELTGGKAVPVTIQGDSSYTVYAGPELEHVVQFRLKSLELITTTSDLASKIYGTLAPTVVLKGQIGDEVPGKEPLYIYAMNRIKGISHLDFILASKNHENSLAAFAARKNLMTGVAKFHALSWNTPQVVDPEYQDELKDRYSSQLALLHKTLPERFHPAIQSCRDAMESIMSLPMVLLHKDFGTFHIMVNEESCHFVGAVGWAEAEICPFGSNLHSLQQLTGKLLYEDGWSRYDDYDDLQETFWSVFQREVGGLPEETLQTIKLARIMGLLLAEGFTGHLKDGTGPVPIQDDEVGRYMMLSLDGFLLNEATKFN</sequence>
<dbReference type="Gene3D" id="3.90.1200.10">
    <property type="match status" value="1"/>
</dbReference>
<accession>A0A0B7JZA3</accession>
<dbReference type="InterPro" id="IPR011009">
    <property type="entry name" value="Kinase-like_dom_sf"/>
</dbReference>
<evidence type="ECO:0008006" key="2">
    <source>
        <dbReference type="Google" id="ProtNLM"/>
    </source>
</evidence>
<name>A0A0B7JZA3_BIOOC</name>
<gene>
    <name evidence="1" type="ORF">BN869_000004659_1</name>
</gene>
<dbReference type="AlphaFoldDB" id="A0A0B7JZA3"/>
<protein>
    <recommendedName>
        <fullName evidence="2">Aminoglycoside phosphotransferase domain-containing protein</fullName>
    </recommendedName>
</protein>
<evidence type="ECO:0000313" key="1">
    <source>
        <dbReference type="EMBL" id="CEO48602.1"/>
    </source>
</evidence>
<dbReference type="SUPFAM" id="SSF56112">
    <property type="entry name" value="Protein kinase-like (PK-like)"/>
    <property type="match status" value="1"/>
</dbReference>
<proteinExistence type="predicted"/>
<reference evidence="1" key="1">
    <citation type="submission" date="2015-01" db="EMBL/GenBank/DDBJ databases">
        <authorList>
            <person name="Durling Mikael"/>
        </authorList>
    </citation>
    <scope>NUCLEOTIDE SEQUENCE</scope>
</reference>
<organism evidence="1">
    <name type="scientific">Bionectria ochroleuca</name>
    <name type="common">Gliocladium roseum</name>
    <dbReference type="NCBI Taxonomy" id="29856"/>
    <lineage>
        <taxon>Eukaryota</taxon>
        <taxon>Fungi</taxon>
        <taxon>Dikarya</taxon>
        <taxon>Ascomycota</taxon>
        <taxon>Pezizomycotina</taxon>
        <taxon>Sordariomycetes</taxon>
        <taxon>Hypocreomycetidae</taxon>
        <taxon>Hypocreales</taxon>
        <taxon>Bionectriaceae</taxon>
        <taxon>Clonostachys</taxon>
    </lineage>
</organism>
<dbReference type="EMBL" id="CDPU01000011">
    <property type="protein sequence ID" value="CEO48602.1"/>
    <property type="molecule type" value="Genomic_DNA"/>
</dbReference>